<gene>
    <name evidence="4" type="ORF">SAMN05421687_101386</name>
</gene>
<evidence type="ECO:0000256" key="2">
    <source>
        <dbReference type="ARBA" id="ARBA00022801"/>
    </source>
</evidence>
<accession>A0A1N7IKG4</accession>
<dbReference type="CDD" id="cd17909">
    <property type="entry name" value="CheC_ClassI"/>
    <property type="match status" value="1"/>
</dbReference>
<dbReference type="Gene3D" id="3.40.1550.10">
    <property type="entry name" value="CheC-like"/>
    <property type="match status" value="1"/>
</dbReference>
<evidence type="ECO:0000259" key="3">
    <source>
        <dbReference type="Pfam" id="PF04509"/>
    </source>
</evidence>
<evidence type="ECO:0000313" key="5">
    <source>
        <dbReference type="Proteomes" id="UP000187608"/>
    </source>
</evidence>
<keyword evidence="1" id="KW-0145">Chemotaxis</keyword>
<feature type="domain" description="CheC-like protein" evidence="3">
    <location>
        <begin position="112"/>
        <end position="144"/>
    </location>
</feature>
<sequence>MSDGIGEFQLDVLKEIGNIGAGHAATSLSDLLDRTIDMKVPTVRKATFEEATEMTGGPEEMVVTTFLRVLGDAPATMFFILQPDQADYFTKEMIGQTQGSFKDLSAGTMMYSAAQELGNILAGSYLSALSDFTKLDLQPSVPELTVDMFGAIVNSGLVEVSNETDEVIIVETVLLDPLKDEGINGYFLLLPDPGSYRVIFESLGVSTDEY</sequence>
<dbReference type="InterPro" id="IPR007597">
    <property type="entry name" value="CheC"/>
</dbReference>
<dbReference type="PANTHER" id="PTHR43693:SF1">
    <property type="entry name" value="PROTEIN PHOSPHATASE CHEZ"/>
    <property type="match status" value="1"/>
</dbReference>
<reference evidence="5" key="1">
    <citation type="submission" date="2017-01" db="EMBL/GenBank/DDBJ databases">
        <authorList>
            <person name="Varghese N."/>
            <person name="Submissions S."/>
        </authorList>
    </citation>
    <scope>NUCLEOTIDE SEQUENCE [LARGE SCALE GENOMIC DNA]</scope>
    <source>
        <strain evidence="5">DSM 23127</strain>
    </source>
</reference>
<proteinExistence type="predicted"/>
<dbReference type="RefSeq" id="WP_076556647.1">
    <property type="nucleotide sequence ID" value="NZ_FTOC01000001.1"/>
</dbReference>
<dbReference type="SUPFAM" id="SSF103039">
    <property type="entry name" value="CheC-like"/>
    <property type="match status" value="1"/>
</dbReference>
<dbReference type="AlphaFoldDB" id="A0A1N7IKG4"/>
<evidence type="ECO:0000313" key="4">
    <source>
        <dbReference type="EMBL" id="SIS37575.1"/>
    </source>
</evidence>
<protein>
    <submittedName>
        <fullName evidence="4">Chemotaxis protein CheC</fullName>
    </submittedName>
</protein>
<organism evidence="4 5">
    <name type="scientific">Salimicrobium flavidum</name>
    <dbReference type="NCBI Taxonomy" id="570947"/>
    <lineage>
        <taxon>Bacteria</taxon>
        <taxon>Bacillati</taxon>
        <taxon>Bacillota</taxon>
        <taxon>Bacilli</taxon>
        <taxon>Bacillales</taxon>
        <taxon>Bacillaceae</taxon>
        <taxon>Salimicrobium</taxon>
    </lineage>
</organism>
<dbReference type="Pfam" id="PF04509">
    <property type="entry name" value="CheC"/>
    <property type="match status" value="2"/>
</dbReference>
<dbReference type="GO" id="GO:0006935">
    <property type="term" value="P:chemotaxis"/>
    <property type="evidence" value="ECO:0007669"/>
    <property type="project" value="UniProtKB-KW"/>
</dbReference>
<keyword evidence="5" id="KW-1185">Reference proteome</keyword>
<dbReference type="STRING" id="570947.SAMN05421687_101386"/>
<dbReference type="EMBL" id="FTOC01000001">
    <property type="protein sequence ID" value="SIS37575.1"/>
    <property type="molecule type" value="Genomic_DNA"/>
</dbReference>
<dbReference type="PANTHER" id="PTHR43693">
    <property type="entry name" value="PROTEIN PHOSPHATASE CHEZ"/>
    <property type="match status" value="1"/>
</dbReference>
<dbReference type="InterPro" id="IPR028976">
    <property type="entry name" value="CheC-like_sf"/>
</dbReference>
<dbReference type="Proteomes" id="UP000187608">
    <property type="component" value="Unassembled WGS sequence"/>
</dbReference>
<dbReference type="OrthoDB" id="9812187at2"/>
<keyword evidence="2" id="KW-0378">Hydrolase</keyword>
<dbReference type="GO" id="GO:0016787">
    <property type="term" value="F:hydrolase activity"/>
    <property type="evidence" value="ECO:0007669"/>
    <property type="project" value="UniProtKB-KW"/>
</dbReference>
<evidence type="ECO:0000256" key="1">
    <source>
        <dbReference type="ARBA" id="ARBA00022500"/>
    </source>
</evidence>
<feature type="domain" description="CheC-like protein" evidence="3">
    <location>
        <begin position="8"/>
        <end position="43"/>
    </location>
</feature>
<dbReference type="InterPro" id="IPR050992">
    <property type="entry name" value="CheZ_family_phosphatases"/>
</dbReference>
<name>A0A1N7IKG4_9BACI</name>